<evidence type="ECO:0000256" key="5">
    <source>
        <dbReference type="ARBA" id="ARBA00023212"/>
    </source>
</evidence>
<dbReference type="OrthoDB" id="409897at2759"/>
<reference evidence="7 8" key="1">
    <citation type="submission" date="2019-07" db="EMBL/GenBank/DDBJ databases">
        <title>Draft genome assembly of a fouling barnacle, Amphibalanus amphitrite (Darwin, 1854): The first reference genome for Thecostraca.</title>
        <authorList>
            <person name="Kim W."/>
        </authorList>
    </citation>
    <scope>NUCLEOTIDE SEQUENCE [LARGE SCALE GENOMIC DNA]</scope>
    <source>
        <strain evidence="7">SNU_AA5</strain>
        <tissue evidence="7">Soma without cirri and trophi</tissue>
    </source>
</reference>
<feature type="region of interest" description="Disordered" evidence="6">
    <location>
        <begin position="154"/>
        <end position="179"/>
    </location>
</feature>
<dbReference type="Pfam" id="PF12309">
    <property type="entry name" value="KBP_C"/>
    <property type="match status" value="1"/>
</dbReference>
<evidence type="ECO:0000313" key="7">
    <source>
        <dbReference type="EMBL" id="KAF0293354.1"/>
    </source>
</evidence>
<feature type="compositionally biased region" description="Basic and acidic residues" evidence="6">
    <location>
        <begin position="159"/>
        <end position="179"/>
    </location>
</feature>
<keyword evidence="5" id="KW-0206">Cytoskeleton</keyword>
<evidence type="ECO:0000256" key="3">
    <source>
        <dbReference type="ARBA" id="ARBA00016840"/>
    </source>
</evidence>
<comment type="subcellular location">
    <subcellularLocation>
        <location evidence="1">Cytoplasm</location>
        <location evidence="1">Cytoskeleton</location>
    </subcellularLocation>
</comment>
<keyword evidence="4" id="KW-0963">Cytoplasm</keyword>
<dbReference type="EMBL" id="VIIS01001753">
    <property type="protein sequence ID" value="KAF0293354.1"/>
    <property type="molecule type" value="Genomic_DNA"/>
</dbReference>
<dbReference type="InterPro" id="IPR022083">
    <property type="entry name" value="KBP"/>
</dbReference>
<organism evidence="7 8">
    <name type="scientific">Amphibalanus amphitrite</name>
    <name type="common">Striped barnacle</name>
    <name type="synonym">Balanus amphitrite</name>
    <dbReference type="NCBI Taxonomy" id="1232801"/>
    <lineage>
        <taxon>Eukaryota</taxon>
        <taxon>Metazoa</taxon>
        <taxon>Ecdysozoa</taxon>
        <taxon>Arthropoda</taxon>
        <taxon>Crustacea</taxon>
        <taxon>Multicrustacea</taxon>
        <taxon>Cirripedia</taxon>
        <taxon>Thoracica</taxon>
        <taxon>Thoracicalcarea</taxon>
        <taxon>Balanomorpha</taxon>
        <taxon>Balanoidea</taxon>
        <taxon>Balanidae</taxon>
        <taxon>Amphibalaninae</taxon>
        <taxon>Amphibalanus</taxon>
    </lineage>
</organism>
<sequence length="600" mass="68870">MDAETQASIYEKFQKAMHLLEVESPKDPEEEPYKSKYAARDLLNEIKFQLERHIEQSDVITEAGHQLAAVLFYLGYISVETDEPSAGEQLLEEAVRAAPALGPCTVLSTLNALNQLGLVWSRRGEHNRSQHYLQTAETVYQKYKEQVTLKPVDLPDLFRPSRSDGEEKTDDSKEGRSGLTKLEELHTLTLYYLGAGQKSAGTAFNNVGEPVKAALYCHNTLSRQLDSSSFDRVEWALNSATLSQFYLPKQMFRNARHHLAAAIQVLNHYSEELDAAPDKTSEQHLANVERFRHREADVARCWAKLGQVLLQCSAERLVTSSPSPPAEPSTGQLFFRQLELGDLEKQMTDTPVRDFEEARKVFLCAQRWIQKAKQYYTLEEHASDHVEVVREHSQLFKALIFFESDLDRQCKMYKRRVDLLEPLLAELNPTYYLMVIRQLQYELAEIYSDIAQCKVELQRDRDKRGQHVTAHVVQKINHLAHQSIKYFDLFLNTLKDSEGHYPDKFEEDLTRPVLIAYFHLGHLYNRLMEIELKPKLANVQKSIAAYQFIIDYCDRVPLGAEKMAEELSACREMARLLPTKMDRIRNAINDGGTVTTDLTV</sequence>
<evidence type="ECO:0000256" key="6">
    <source>
        <dbReference type="SAM" id="MobiDB-lite"/>
    </source>
</evidence>
<dbReference type="GO" id="GO:0005856">
    <property type="term" value="C:cytoskeleton"/>
    <property type="evidence" value="ECO:0007669"/>
    <property type="project" value="UniProtKB-SubCell"/>
</dbReference>
<proteinExistence type="inferred from homology"/>
<dbReference type="GO" id="GO:0000226">
    <property type="term" value="P:microtubule cytoskeleton organization"/>
    <property type="evidence" value="ECO:0007669"/>
    <property type="project" value="TreeGrafter"/>
</dbReference>
<keyword evidence="8" id="KW-1185">Reference proteome</keyword>
<dbReference type="Proteomes" id="UP000440578">
    <property type="component" value="Unassembled WGS sequence"/>
</dbReference>
<dbReference type="PANTHER" id="PTHR46321">
    <property type="entry name" value="KIF1-BINDING PROTEIN"/>
    <property type="match status" value="1"/>
</dbReference>
<protein>
    <recommendedName>
        <fullName evidence="3">KIF-binding protein</fullName>
    </recommendedName>
</protein>
<evidence type="ECO:0000256" key="1">
    <source>
        <dbReference type="ARBA" id="ARBA00004245"/>
    </source>
</evidence>
<dbReference type="EMBL" id="VIIS01001753">
    <property type="protein sequence ID" value="KAF0293355.1"/>
    <property type="molecule type" value="Genomic_DNA"/>
</dbReference>
<comment type="similarity">
    <text evidence="2">Belongs to the KIF-binding protein family.</text>
</comment>
<gene>
    <name evidence="7" type="primary">kbp_1</name>
    <name evidence="7" type="ORF">FJT64_000933</name>
</gene>
<dbReference type="GO" id="GO:1990535">
    <property type="term" value="P:neuron projection maintenance"/>
    <property type="evidence" value="ECO:0007669"/>
    <property type="project" value="TreeGrafter"/>
</dbReference>
<evidence type="ECO:0000256" key="2">
    <source>
        <dbReference type="ARBA" id="ARBA00010305"/>
    </source>
</evidence>
<evidence type="ECO:0000313" key="8">
    <source>
        <dbReference type="Proteomes" id="UP000440578"/>
    </source>
</evidence>
<dbReference type="AlphaFoldDB" id="A0A6A4VP85"/>
<name>A0A6A4VP85_AMPAM</name>
<evidence type="ECO:0000256" key="4">
    <source>
        <dbReference type="ARBA" id="ARBA00022490"/>
    </source>
</evidence>
<dbReference type="GO" id="GO:0021952">
    <property type="term" value="P:central nervous system projection neuron axonogenesis"/>
    <property type="evidence" value="ECO:0007669"/>
    <property type="project" value="TreeGrafter"/>
</dbReference>
<comment type="caution">
    <text evidence="7">The sequence shown here is derived from an EMBL/GenBank/DDBJ whole genome shotgun (WGS) entry which is preliminary data.</text>
</comment>
<dbReference type="PANTHER" id="PTHR46321:SF1">
    <property type="entry name" value="KIF-BINDING PROTEIN"/>
    <property type="match status" value="1"/>
</dbReference>
<accession>A0A6A4VP85</accession>